<dbReference type="Gene3D" id="3.40.50.10190">
    <property type="entry name" value="BRCT domain"/>
    <property type="match status" value="1"/>
</dbReference>
<evidence type="ECO:0000259" key="1">
    <source>
        <dbReference type="PROSITE" id="PS50172"/>
    </source>
</evidence>
<proteinExistence type="predicted"/>
<dbReference type="PROSITE" id="PS50172">
    <property type="entry name" value="BRCT"/>
    <property type="match status" value="1"/>
</dbReference>
<dbReference type="SMART" id="SM00292">
    <property type="entry name" value="BRCT"/>
    <property type="match status" value="1"/>
</dbReference>
<evidence type="ECO:0000313" key="3">
    <source>
        <dbReference type="Proteomes" id="UP000663860"/>
    </source>
</evidence>
<comment type="caution">
    <text evidence="2">The sequence shown here is derived from an EMBL/GenBank/DDBJ whole genome shotgun (WGS) entry which is preliminary data.</text>
</comment>
<sequence>MSEEIQSLSIENKFPLQGVVIFVSQQLTKNRTTLHQQCTELGGKFVWVFDVPFTHYICQGKLSKRGKEYKKVEEYRATCVHPAWLKACQKFGQRVAEKLYATTYNPNRSLNFVSEDDDDEDEENHVPSLTTMKPVISLRRVQTSRTISVIDKKQKSHIVTSIPTTQLLSSSSQVIPSSSKPLSQISNEAETMLNDLESSLAQFLTNNSNTSTIMSRSIVNDDEQNRKSIQIIRSISNITDDNIHTDIEQSMRVEWLDDAMQAERKKMIDEDENATQEFAALDRYSQHPYAKCYICRDWHFTGGQDQWNWVCDYKKWEGDKDYWRYDNGCNLITKHYDGGAFSRYYHHIYNGYDAYDYYNRHVCLCEKH</sequence>
<dbReference type="Pfam" id="PF00533">
    <property type="entry name" value="BRCT"/>
    <property type="match status" value="1"/>
</dbReference>
<dbReference type="InterPro" id="IPR036420">
    <property type="entry name" value="BRCT_dom_sf"/>
</dbReference>
<reference evidence="2" key="1">
    <citation type="submission" date="2021-02" db="EMBL/GenBank/DDBJ databases">
        <authorList>
            <person name="Nowell W R."/>
        </authorList>
    </citation>
    <scope>NUCLEOTIDE SEQUENCE</scope>
</reference>
<dbReference type="InterPro" id="IPR001357">
    <property type="entry name" value="BRCT_dom"/>
</dbReference>
<accession>A0A814YBP0</accession>
<dbReference type="AlphaFoldDB" id="A0A814YBP0"/>
<feature type="domain" description="BRCT" evidence="1">
    <location>
        <begin position="11"/>
        <end position="102"/>
    </location>
</feature>
<dbReference type="Proteomes" id="UP000663860">
    <property type="component" value="Unassembled WGS sequence"/>
</dbReference>
<organism evidence="2 3">
    <name type="scientific">Adineta steineri</name>
    <dbReference type="NCBI Taxonomy" id="433720"/>
    <lineage>
        <taxon>Eukaryota</taxon>
        <taxon>Metazoa</taxon>
        <taxon>Spiralia</taxon>
        <taxon>Gnathifera</taxon>
        <taxon>Rotifera</taxon>
        <taxon>Eurotatoria</taxon>
        <taxon>Bdelloidea</taxon>
        <taxon>Adinetida</taxon>
        <taxon>Adinetidae</taxon>
        <taxon>Adineta</taxon>
    </lineage>
</organism>
<dbReference type="EMBL" id="CAJNOE010000460">
    <property type="protein sequence ID" value="CAF1226701.1"/>
    <property type="molecule type" value="Genomic_DNA"/>
</dbReference>
<name>A0A814YBP0_9BILA</name>
<gene>
    <name evidence="2" type="ORF">IZO911_LOCUS30017</name>
</gene>
<dbReference type="SUPFAM" id="SSF52113">
    <property type="entry name" value="BRCT domain"/>
    <property type="match status" value="1"/>
</dbReference>
<protein>
    <recommendedName>
        <fullName evidence="1">BRCT domain-containing protein</fullName>
    </recommendedName>
</protein>
<evidence type="ECO:0000313" key="2">
    <source>
        <dbReference type="EMBL" id="CAF1226701.1"/>
    </source>
</evidence>